<keyword evidence="6 11" id="KW-0798">TonB box</keyword>
<protein>
    <submittedName>
        <fullName evidence="16">TonB-dependent receptor</fullName>
    </submittedName>
</protein>
<dbReference type="PROSITE" id="PS52016">
    <property type="entry name" value="TONB_DEPENDENT_REC_3"/>
    <property type="match status" value="1"/>
</dbReference>
<keyword evidence="9 10" id="KW-0998">Cell outer membrane</keyword>
<evidence type="ECO:0000256" key="1">
    <source>
        <dbReference type="ARBA" id="ARBA00004571"/>
    </source>
</evidence>
<evidence type="ECO:0000256" key="11">
    <source>
        <dbReference type="RuleBase" id="RU003357"/>
    </source>
</evidence>
<evidence type="ECO:0000256" key="12">
    <source>
        <dbReference type="SAM" id="MobiDB-lite"/>
    </source>
</evidence>
<dbReference type="GO" id="GO:0009279">
    <property type="term" value="C:cell outer membrane"/>
    <property type="evidence" value="ECO:0007669"/>
    <property type="project" value="UniProtKB-SubCell"/>
</dbReference>
<comment type="subcellular location">
    <subcellularLocation>
        <location evidence="1 10">Cell outer membrane</location>
        <topology evidence="1 10">Multi-pass membrane protein</topology>
    </subcellularLocation>
</comment>
<feature type="region of interest" description="Disordered" evidence="12">
    <location>
        <begin position="26"/>
        <end position="45"/>
    </location>
</feature>
<dbReference type="Proteomes" id="UP000241421">
    <property type="component" value="Unassembled WGS sequence"/>
</dbReference>
<proteinExistence type="inferred from homology"/>
<accession>A0A2U2HIP8</accession>
<dbReference type="InterPro" id="IPR037066">
    <property type="entry name" value="Plug_dom_sf"/>
</dbReference>
<evidence type="ECO:0000256" key="8">
    <source>
        <dbReference type="ARBA" id="ARBA00023170"/>
    </source>
</evidence>
<evidence type="ECO:0000256" key="6">
    <source>
        <dbReference type="ARBA" id="ARBA00023077"/>
    </source>
</evidence>
<dbReference type="EMBL" id="PXWF02000242">
    <property type="protein sequence ID" value="PWF46684.1"/>
    <property type="molecule type" value="Genomic_DNA"/>
</dbReference>
<dbReference type="Gene3D" id="2.170.130.10">
    <property type="entry name" value="TonB-dependent receptor, plug domain"/>
    <property type="match status" value="1"/>
</dbReference>
<evidence type="ECO:0000313" key="17">
    <source>
        <dbReference type="Proteomes" id="UP000241421"/>
    </source>
</evidence>
<comment type="caution">
    <text evidence="16">The sequence shown here is derived from an EMBL/GenBank/DDBJ whole genome shotgun (WGS) entry which is preliminary data.</text>
</comment>
<dbReference type="SUPFAM" id="SSF56935">
    <property type="entry name" value="Porins"/>
    <property type="match status" value="1"/>
</dbReference>
<keyword evidence="4 10" id="KW-1134">Transmembrane beta strand</keyword>
<name>A0A2U2HIP8_9BURK</name>
<dbReference type="OrthoDB" id="8671598at2"/>
<evidence type="ECO:0000256" key="2">
    <source>
        <dbReference type="ARBA" id="ARBA00009810"/>
    </source>
</evidence>
<evidence type="ECO:0000256" key="4">
    <source>
        <dbReference type="ARBA" id="ARBA00022452"/>
    </source>
</evidence>
<keyword evidence="5 10" id="KW-0812">Transmembrane</keyword>
<keyword evidence="17" id="KW-1185">Reference proteome</keyword>
<evidence type="ECO:0000259" key="15">
    <source>
        <dbReference type="Pfam" id="PF07715"/>
    </source>
</evidence>
<sequence>MYRKHTLLALPLLAGALAHAAPEPAAPPVVEVSGSRNQQRQQDSAAAMVVGRDELTRFGDPTLADALKRVPGITAGGVPGRPGALQMRGLGNGYTQILLNGQPMPNGFSLETIAPDLVERVEVRRVATAEMGAQAIAGTINIVLRKSVGKARRELTSTLGVSDGHPSASVAGQLSGKSGTASYVVAATAAENRTDNHYADEELGTGEFLVERTRRRREQSLQRIVTISPRLDLGLANGDALSSQSFVRLFQLANDNAAREHTAVGAPTAFPDNHAFFDATAATMSSDLQWTRTRDDGHRWELKAGVSQFVRSADFGFFSDDGIGARHVGSHARERVFKLSGKWSRTAPGGHALAAGWDGATGERSETRRERSSVAADPVKASDEHYGAALERLAVFVQDDWSINPAWSLTAGLRWEALSTRTTGNVLAHVRQRSRVVVPSLQALHKLSASDQLRLGLARTYKAPTMIALAQRRLSVDNGNSQVNPDYAGNPLLVPERAWGLDLAYERYIGKSGLVSVGAYARRIDDVIATRLTRQGLRYVSIPSNQGRADTWGLELEAKLPLRALWAGATAIDLRANLVRNWSRMHAVAGPDNRLDGQVPLSANLGFDYRMAGAPVALGMNFAFQGGGAVRLSDTSAEWNSPSRALELFGNWQVSARGKWQLSLANLLHQRQRSVDRFADADGALQMRTDTPTAATVRLTYSHSFDK</sequence>
<feature type="compositionally biased region" description="Polar residues" evidence="12">
    <location>
        <begin position="34"/>
        <end position="44"/>
    </location>
</feature>
<dbReference type="Pfam" id="PF07715">
    <property type="entry name" value="Plug"/>
    <property type="match status" value="1"/>
</dbReference>
<evidence type="ECO:0000259" key="14">
    <source>
        <dbReference type="Pfam" id="PF00593"/>
    </source>
</evidence>
<feature type="chain" id="PRO_5015495888" evidence="13">
    <location>
        <begin position="21"/>
        <end position="707"/>
    </location>
</feature>
<dbReference type="InterPro" id="IPR039426">
    <property type="entry name" value="TonB-dep_rcpt-like"/>
</dbReference>
<feature type="domain" description="TonB-dependent receptor plug" evidence="15">
    <location>
        <begin position="44"/>
        <end position="139"/>
    </location>
</feature>
<organism evidence="16 17">
    <name type="scientific">Massilia glaciei</name>
    <dbReference type="NCBI Taxonomy" id="1524097"/>
    <lineage>
        <taxon>Bacteria</taxon>
        <taxon>Pseudomonadati</taxon>
        <taxon>Pseudomonadota</taxon>
        <taxon>Betaproteobacteria</taxon>
        <taxon>Burkholderiales</taxon>
        <taxon>Oxalobacteraceae</taxon>
        <taxon>Telluria group</taxon>
        <taxon>Massilia</taxon>
    </lineage>
</organism>
<dbReference type="InterPro" id="IPR000531">
    <property type="entry name" value="Beta-barrel_TonB"/>
</dbReference>
<evidence type="ECO:0000256" key="5">
    <source>
        <dbReference type="ARBA" id="ARBA00022692"/>
    </source>
</evidence>
<feature type="domain" description="TonB-dependent receptor-like beta-barrel" evidence="14">
    <location>
        <begin position="262"/>
        <end position="666"/>
    </location>
</feature>
<dbReference type="AlphaFoldDB" id="A0A2U2HIP8"/>
<keyword evidence="13" id="KW-0732">Signal</keyword>
<dbReference type="PANTHER" id="PTHR40980">
    <property type="entry name" value="PLUG DOMAIN-CONTAINING PROTEIN"/>
    <property type="match status" value="1"/>
</dbReference>
<comment type="similarity">
    <text evidence="2 10 11">Belongs to the TonB-dependent receptor family.</text>
</comment>
<evidence type="ECO:0000256" key="13">
    <source>
        <dbReference type="SAM" id="SignalP"/>
    </source>
</evidence>
<keyword evidence="8 16" id="KW-0675">Receptor</keyword>
<gene>
    <name evidence="16" type="ORF">C7C56_015695</name>
</gene>
<evidence type="ECO:0000256" key="9">
    <source>
        <dbReference type="ARBA" id="ARBA00023237"/>
    </source>
</evidence>
<evidence type="ECO:0000256" key="3">
    <source>
        <dbReference type="ARBA" id="ARBA00022448"/>
    </source>
</evidence>
<feature type="region of interest" description="Disordered" evidence="12">
    <location>
        <begin position="350"/>
        <end position="371"/>
    </location>
</feature>
<dbReference type="Pfam" id="PF00593">
    <property type="entry name" value="TonB_dep_Rec_b-barrel"/>
    <property type="match status" value="1"/>
</dbReference>
<dbReference type="PANTHER" id="PTHR40980:SF4">
    <property type="entry name" value="TONB-DEPENDENT RECEPTOR-LIKE BETA-BARREL DOMAIN-CONTAINING PROTEIN"/>
    <property type="match status" value="1"/>
</dbReference>
<dbReference type="InterPro" id="IPR012910">
    <property type="entry name" value="Plug_dom"/>
</dbReference>
<dbReference type="RefSeq" id="WP_106758318.1">
    <property type="nucleotide sequence ID" value="NZ_PXWF02000242.1"/>
</dbReference>
<feature type="signal peptide" evidence="13">
    <location>
        <begin position="1"/>
        <end position="20"/>
    </location>
</feature>
<keyword evidence="7 10" id="KW-0472">Membrane</keyword>
<evidence type="ECO:0000256" key="7">
    <source>
        <dbReference type="ARBA" id="ARBA00023136"/>
    </source>
</evidence>
<feature type="compositionally biased region" description="Basic and acidic residues" evidence="12">
    <location>
        <begin position="361"/>
        <end position="371"/>
    </location>
</feature>
<dbReference type="InterPro" id="IPR036942">
    <property type="entry name" value="Beta-barrel_TonB_sf"/>
</dbReference>
<dbReference type="Gene3D" id="2.40.170.20">
    <property type="entry name" value="TonB-dependent receptor, beta-barrel domain"/>
    <property type="match status" value="1"/>
</dbReference>
<evidence type="ECO:0000256" key="10">
    <source>
        <dbReference type="PROSITE-ProRule" id="PRU01360"/>
    </source>
</evidence>
<reference evidence="16 17" key="1">
    <citation type="submission" date="2018-04" db="EMBL/GenBank/DDBJ databases">
        <title>Massilia violaceinigra sp. nov., a novel purple-pigmented bacterium isolated from Tianshan glacier, Xinjiang, China.</title>
        <authorList>
            <person name="Wang H."/>
        </authorList>
    </citation>
    <scope>NUCLEOTIDE SEQUENCE [LARGE SCALE GENOMIC DNA]</scope>
    <source>
        <strain evidence="16 17">B448-2</strain>
    </source>
</reference>
<evidence type="ECO:0000313" key="16">
    <source>
        <dbReference type="EMBL" id="PWF46684.1"/>
    </source>
</evidence>
<keyword evidence="3 10" id="KW-0813">Transport</keyword>